<organism evidence="14 15">
    <name type="scientific">Kribbella koreensis</name>
    <dbReference type="NCBI Taxonomy" id="57909"/>
    <lineage>
        <taxon>Bacteria</taxon>
        <taxon>Bacillati</taxon>
        <taxon>Actinomycetota</taxon>
        <taxon>Actinomycetes</taxon>
        <taxon>Propionibacteriales</taxon>
        <taxon>Kribbellaceae</taxon>
        <taxon>Kribbella</taxon>
    </lineage>
</organism>
<evidence type="ECO:0000256" key="2">
    <source>
        <dbReference type="ARBA" id="ARBA00004948"/>
    </source>
</evidence>
<evidence type="ECO:0000256" key="1">
    <source>
        <dbReference type="ARBA" id="ARBA00003469"/>
    </source>
</evidence>
<dbReference type="InterPro" id="IPR027939">
    <property type="entry name" value="NMT1/THI5"/>
</dbReference>
<feature type="domain" description="SsuA/THI5-like" evidence="13">
    <location>
        <begin position="55"/>
        <end position="273"/>
    </location>
</feature>
<comment type="similarity">
    <text evidence="3">Belongs to the NMT1/THI5 family.</text>
</comment>
<comment type="caution">
    <text evidence="14">The sequence shown here is derived from an EMBL/GenBank/DDBJ whole genome shotgun (WGS) entry which is preliminary data.</text>
</comment>
<dbReference type="PROSITE" id="PS51257">
    <property type="entry name" value="PROKAR_LIPOPROTEIN"/>
    <property type="match status" value="1"/>
</dbReference>
<feature type="signal peptide" evidence="12">
    <location>
        <begin position="1"/>
        <end position="22"/>
    </location>
</feature>
<comment type="pathway">
    <text evidence="2">Cofactor biosynthesis; thiamine diphosphate biosynthesis.</text>
</comment>
<reference evidence="14 15" key="1">
    <citation type="journal article" date="2019" name="Int. J. Syst. Evol. Microbiol.">
        <title>The Global Catalogue of Microorganisms (GCM) 10K type strain sequencing project: providing services to taxonomists for standard genome sequencing and annotation.</title>
        <authorList>
            <consortium name="The Broad Institute Genomics Platform"/>
            <consortium name="The Broad Institute Genome Sequencing Center for Infectious Disease"/>
            <person name="Wu L."/>
            <person name="Ma J."/>
        </authorList>
    </citation>
    <scope>NUCLEOTIDE SEQUENCE [LARGE SCALE GENOMIC DNA]</scope>
    <source>
        <strain evidence="14 15">JCM 10977</strain>
    </source>
</reference>
<keyword evidence="5" id="KW-0808">Transferase</keyword>
<evidence type="ECO:0000256" key="5">
    <source>
        <dbReference type="ARBA" id="ARBA00022679"/>
    </source>
</evidence>
<accession>A0ABN1RCH6</accession>
<dbReference type="SUPFAM" id="SSF53850">
    <property type="entry name" value="Periplasmic binding protein-like II"/>
    <property type="match status" value="1"/>
</dbReference>
<comment type="subunit">
    <text evidence="4">Homodimer.</text>
</comment>
<sequence length="349" mass="36968">MRFRRSAVALVAVLALATGMSACNDDSKTGTNGEAKLEKVSYLTSFGTFGREAYAYVALEKGYFKDAGFDVTITPGKGTVDVMKIVAGGQADYGIGDFTALMITLAKQKLPVTTVGMIQQRSMAAIVGLEGGQIKDRDPKSLMKANGEKTRILDQPGSTNQVTFPLYAQQAGVDTSKVEFVPSPPPALAGLLAANKGDGIGQFVVGVPLVEAADKEKHRKAVVLPYGDKVKDLYGNAIIARDDLVKDHPAQVQKFTAALLKGMDDALADPAAAAKILKKYVPDTNEEVATKELQLMKPYVKPDGYTGVAGGVETDRVERVIADLVKYNVIAAGSIKPADVVDTDLTPKG</sequence>
<evidence type="ECO:0000256" key="11">
    <source>
        <dbReference type="ARBA" id="ARBA00048179"/>
    </source>
</evidence>
<dbReference type="Proteomes" id="UP001500542">
    <property type="component" value="Unassembled WGS sequence"/>
</dbReference>
<comment type="function">
    <text evidence="1">Responsible for the formation of the pyrimidine heterocycle in the thiamine biosynthesis pathway. Catalyzes the formation of hydroxymethylpyrimidine phosphate (HMP-P) from histidine and pyridoxal phosphate (PLP). The protein uses PLP and the active site histidine to form HMP-P, generating an inactive enzyme. The enzyme can only undergo a single turnover, which suggests it is a suicide enzyme.</text>
</comment>
<keyword evidence="12" id="KW-0732">Signal</keyword>
<evidence type="ECO:0000313" key="15">
    <source>
        <dbReference type="Proteomes" id="UP001500542"/>
    </source>
</evidence>
<keyword evidence="15" id="KW-1185">Reference proteome</keyword>
<evidence type="ECO:0000256" key="10">
    <source>
        <dbReference type="ARBA" id="ARBA00033171"/>
    </source>
</evidence>
<evidence type="ECO:0000313" key="14">
    <source>
        <dbReference type="EMBL" id="GAA0954843.1"/>
    </source>
</evidence>
<dbReference type="EMBL" id="BAAAHK010000017">
    <property type="protein sequence ID" value="GAA0954843.1"/>
    <property type="molecule type" value="Genomic_DNA"/>
</dbReference>
<proteinExistence type="inferred from homology"/>
<evidence type="ECO:0000256" key="3">
    <source>
        <dbReference type="ARBA" id="ARBA00009406"/>
    </source>
</evidence>
<feature type="chain" id="PRO_5046966656" description="Thiamine pyrimidine synthase" evidence="12">
    <location>
        <begin position="23"/>
        <end position="349"/>
    </location>
</feature>
<evidence type="ECO:0000256" key="12">
    <source>
        <dbReference type="SAM" id="SignalP"/>
    </source>
</evidence>
<protein>
    <recommendedName>
        <fullName evidence="10">Thiamine pyrimidine synthase</fullName>
    </recommendedName>
</protein>
<keyword evidence="9" id="KW-0408">Iron</keyword>
<comment type="catalytic activity">
    <reaction evidence="11">
        <text>N(6)-(pyridoxal phosphate)-L-lysyl-[4-amino-5-hydroxymethyl-2-methylpyrimidine phosphate synthase] + L-histidyl-[4-amino-5-hydroxymethyl-2-methylpyrimidine phosphate synthase] + 2 Fe(3+) + 4 H2O = L-lysyl-[4-amino-5-hydroxymethyl-2-methylpyrimidine phosphate synthase] + (2S)-2-amino-5-hydroxy-4-oxopentanoyl-[4-amino-5-hydroxymethyl-2-methylpyrimidine phosphate synthase] + 4-amino-2-methyl-5-(phosphooxymethyl)pyrimidine + 3-oxopropanoate + 2 Fe(2+) + 2 H(+)</text>
        <dbReference type="Rhea" id="RHEA:65756"/>
        <dbReference type="Rhea" id="RHEA-COMP:16892"/>
        <dbReference type="Rhea" id="RHEA-COMP:16893"/>
        <dbReference type="Rhea" id="RHEA-COMP:16894"/>
        <dbReference type="Rhea" id="RHEA-COMP:16895"/>
        <dbReference type="ChEBI" id="CHEBI:15377"/>
        <dbReference type="ChEBI" id="CHEBI:15378"/>
        <dbReference type="ChEBI" id="CHEBI:29033"/>
        <dbReference type="ChEBI" id="CHEBI:29034"/>
        <dbReference type="ChEBI" id="CHEBI:29969"/>
        <dbReference type="ChEBI" id="CHEBI:29979"/>
        <dbReference type="ChEBI" id="CHEBI:33190"/>
        <dbReference type="ChEBI" id="CHEBI:58354"/>
        <dbReference type="ChEBI" id="CHEBI:143915"/>
        <dbReference type="ChEBI" id="CHEBI:157692"/>
    </reaction>
    <physiologicalReaction direction="left-to-right" evidence="11">
        <dbReference type="Rhea" id="RHEA:65757"/>
    </physiologicalReaction>
</comment>
<dbReference type="Gene3D" id="3.40.190.10">
    <property type="entry name" value="Periplasmic binding protein-like II"/>
    <property type="match status" value="2"/>
</dbReference>
<keyword evidence="7" id="KW-0663">Pyridoxal phosphate</keyword>
<evidence type="ECO:0000256" key="9">
    <source>
        <dbReference type="ARBA" id="ARBA00023004"/>
    </source>
</evidence>
<evidence type="ECO:0000256" key="4">
    <source>
        <dbReference type="ARBA" id="ARBA00011738"/>
    </source>
</evidence>
<gene>
    <name evidence="14" type="ORF">GCM10009554_61260</name>
</gene>
<evidence type="ECO:0000256" key="6">
    <source>
        <dbReference type="ARBA" id="ARBA00022723"/>
    </source>
</evidence>
<dbReference type="PANTHER" id="PTHR31528">
    <property type="entry name" value="4-AMINO-5-HYDROXYMETHYL-2-METHYLPYRIMIDINE PHOSPHATE SYNTHASE THI11-RELATED"/>
    <property type="match status" value="1"/>
</dbReference>
<dbReference type="InterPro" id="IPR015168">
    <property type="entry name" value="SsuA/THI5"/>
</dbReference>
<evidence type="ECO:0000259" key="13">
    <source>
        <dbReference type="Pfam" id="PF09084"/>
    </source>
</evidence>
<keyword evidence="8" id="KW-0784">Thiamine biosynthesis</keyword>
<dbReference type="Pfam" id="PF09084">
    <property type="entry name" value="NMT1"/>
    <property type="match status" value="1"/>
</dbReference>
<dbReference type="RefSeq" id="WP_343977979.1">
    <property type="nucleotide sequence ID" value="NZ_BAAAHK010000017.1"/>
</dbReference>
<keyword evidence="6" id="KW-0479">Metal-binding</keyword>
<name>A0ABN1RCH6_9ACTN</name>
<evidence type="ECO:0000256" key="7">
    <source>
        <dbReference type="ARBA" id="ARBA00022898"/>
    </source>
</evidence>
<dbReference type="PANTHER" id="PTHR31528:SF1">
    <property type="entry name" value="4-AMINO-5-HYDROXYMETHYL-2-METHYLPYRIMIDINE PHOSPHATE SYNTHASE THI11-RELATED"/>
    <property type="match status" value="1"/>
</dbReference>
<evidence type="ECO:0000256" key="8">
    <source>
        <dbReference type="ARBA" id="ARBA00022977"/>
    </source>
</evidence>